<name>A0A6I6L882_9SPHN</name>
<dbReference type="AlphaFoldDB" id="A0A6I6L882"/>
<accession>A0A6I6L882</accession>
<reference evidence="2" key="1">
    <citation type="submission" date="2019-01" db="EMBL/GenBank/DDBJ databases">
        <title>Sphingorhabdus lacus sp.nov., isolated from an oligotrophic freshwater lake.</title>
        <authorList>
            <person name="Park M."/>
        </authorList>
    </citation>
    <scope>NUCLEOTIDE SEQUENCE [LARGE SCALE GENOMIC DNA]</scope>
    <source>
        <strain evidence="2">IMCC1753</strain>
    </source>
</reference>
<sequence>MSHKGTFNQDMRPMIADGGFTDQIEAHYRTLLFDLDLACYNNCHVCHVPGSGIAFYKAMGYMALTLPSVAYLDSHRTREVEYNLNLTVKNISNPNLSNPLDMYDSDNVRLILDALSCEMYRLVSGRKQFDERSDALVERIREIFDRNYQSAQKILAIETVTGRFEMFPNLLAMLVFQIHDEIHGTKYSRENDRIFDGLNAYLRDEVSGLYFESLQSGSFGFDGQALDPRFFWVVKNIRPSSNALTLNLMHYFRPQEAEALWPLFKAQFGEKLLETNLDDLKDCSGKSFLTPLGFAQEDFFTSLWLAKEMDDIEFFNRLQARLLEVCNPKRIEAKIFYDQLESDGPLVSYFSLLAQCHAGWKRLIEKDWSQTYHKDYNLVR</sequence>
<keyword evidence="2" id="KW-1185">Reference proteome</keyword>
<dbReference type="OrthoDB" id="9821781at2"/>
<dbReference type="EMBL" id="CP035733">
    <property type="protein sequence ID" value="QGY80698.1"/>
    <property type="molecule type" value="Genomic_DNA"/>
</dbReference>
<organism evidence="1 2">
    <name type="scientific">Sphingorhabdus lacus</name>
    <dbReference type="NCBI Taxonomy" id="392610"/>
    <lineage>
        <taxon>Bacteria</taxon>
        <taxon>Pseudomonadati</taxon>
        <taxon>Pseudomonadota</taxon>
        <taxon>Alphaproteobacteria</taxon>
        <taxon>Sphingomonadales</taxon>
        <taxon>Sphingomonadaceae</taxon>
        <taxon>Sphingorhabdus</taxon>
    </lineage>
</organism>
<proteinExistence type="predicted"/>
<protein>
    <submittedName>
        <fullName evidence="1">Uncharacterized protein</fullName>
    </submittedName>
</protein>
<dbReference type="KEGG" id="slaa:EUU25_08735"/>
<evidence type="ECO:0000313" key="2">
    <source>
        <dbReference type="Proteomes" id="UP000428803"/>
    </source>
</evidence>
<gene>
    <name evidence="1" type="ORF">EUU25_08735</name>
</gene>
<evidence type="ECO:0000313" key="1">
    <source>
        <dbReference type="EMBL" id="QGY80698.1"/>
    </source>
</evidence>
<dbReference type="RefSeq" id="WP_158900168.1">
    <property type="nucleotide sequence ID" value="NZ_CP035733.1"/>
</dbReference>
<dbReference type="Proteomes" id="UP000428803">
    <property type="component" value="Chromosome"/>
</dbReference>